<sequence length="277" mass="29784">MNDHRGTTERGALLSLDGLEVRYGGAIHALRGVRLEISDGEIVAVLGTNGAGKTTLLRALTGLLPAHKGHITGGTLTLAGTSLLGLDPADVVRRGIAQVMEGRRVFAELTVEENLRTGAFTRADKRAVAADFDRVYSLFPILAERRRATAGYLSGGEQQMVAIARALLAGPRLLILDEPSLGLAPAMVRRIRDNLTEINRQGTTVLLVEQNARMALSIADRGYVLETGRVVLDGPAATLLADPEVQRLYLGIGEREGVSIRELARQRRAEQQGVVSR</sequence>
<keyword evidence="8" id="KW-1185">Reference proteome</keyword>
<dbReference type="CDD" id="cd03224">
    <property type="entry name" value="ABC_TM1139_LivF_branched"/>
    <property type="match status" value="1"/>
</dbReference>
<protein>
    <submittedName>
        <fullName evidence="7">ABC transporter ATP-binding protein</fullName>
    </submittedName>
</protein>
<gene>
    <name evidence="7" type="ORF">QIT00_03340</name>
</gene>
<dbReference type="InterPro" id="IPR027417">
    <property type="entry name" value="P-loop_NTPase"/>
</dbReference>
<accession>A0ABT6SQH4</accession>
<name>A0ABT6SQH4_9ACTN</name>
<evidence type="ECO:0000256" key="2">
    <source>
        <dbReference type="ARBA" id="ARBA00022448"/>
    </source>
</evidence>
<dbReference type="SUPFAM" id="SSF52540">
    <property type="entry name" value="P-loop containing nucleoside triphosphate hydrolases"/>
    <property type="match status" value="1"/>
</dbReference>
<dbReference type="GO" id="GO:0005524">
    <property type="term" value="F:ATP binding"/>
    <property type="evidence" value="ECO:0007669"/>
    <property type="project" value="UniProtKB-KW"/>
</dbReference>
<dbReference type="Pfam" id="PF00005">
    <property type="entry name" value="ABC_tran"/>
    <property type="match status" value="1"/>
</dbReference>
<proteinExistence type="inferred from homology"/>
<evidence type="ECO:0000256" key="1">
    <source>
        <dbReference type="ARBA" id="ARBA00005417"/>
    </source>
</evidence>
<dbReference type="PROSITE" id="PS50893">
    <property type="entry name" value="ABC_TRANSPORTER_2"/>
    <property type="match status" value="1"/>
</dbReference>
<keyword evidence="3" id="KW-0547">Nucleotide-binding</keyword>
<evidence type="ECO:0000256" key="4">
    <source>
        <dbReference type="ARBA" id="ARBA00022840"/>
    </source>
</evidence>
<dbReference type="RefSeq" id="WP_282533532.1">
    <property type="nucleotide sequence ID" value="NZ_JASCIS010000003.1"/>
</dbReference>
<keyword evidence="4 7" id="KW-0067">ATP-binding</keyword>
<dbReference type="Proteomes" id="UP001237105">
    <property type="component" value="Unassembled WGS sequence"/>
</dbReference>
<feature type="domain" description="ABC transporter" evidence="6">
    <location>
        <begin position="14"/>
        <end position="252"/>
    </location>
</feature>
<evidence type="ECO:0000256" key="5">
    <source>
        <dbReference type="ARBA" id="ARBA00022970"/>
    </source>
</evidence>
<reference evidence="7 8" key="1">
    <citation type="submission" date="2023-05" db="EMBL/GenBank/DDBJ databases">
        <title>Draft genome sequence of Streptomyces sp. B-S-A12 isolated from a cave soil in Thailand.</title>
        <authorList>
            <person name="Chamroensaksri N."/>
            <person name="Muangham S."/>
        </authorList>
    </citation>
    <scope>NUCLEOTIDE SEQUENCE [LARGE SCALE GENOMIC DNA]</scope>
    <source>
        <strain evidence="7 8">B-S-A12</strain>
    </source>
</reference>
<dbReference type="InterPro" id="IPR052156">
    <property type="entry name" value="BCAA_Transport_ATP-bd_LivF"/>
</dbReference>
<dbReference type="Gene3D" id="3.40.50.300">
    <property type="entry name" value="P-loop containing nucleotide triphosphate hydrolases"/>
    <property type="match status" value="1"/>
</dbReference>
<dbReference type="PANTHER" id="PTHR43820:SF4">
    <property type="entry name" value="HIGH-AFFINITY BRANCHED-CHAIN AMINO ACID TRANSPORT ATP-BINDING PROTEIN LIVF"/>
    <property type="match status" value="1"/>
</dbReference>
<keyword evidence="2" id="KW-0813">Transport</keyword>
<organism evidence="7 8">
    <name type="scientific">Streptomyces luteolus</name>
    <dbReference type="NCBI Taxonomy" id="3043615"/>
    <lineage>
        <taxon>Bacteria</taxon>
        <taxon>Bacillati</taxon>
        <taxon>Actinomycetota</taxon>
        <taxon>Actinomycetes</taxon>
        <taxon>Kitasatosporales</taxon>
        <taxon>Streptomycetaceae</taxon>
        <taxon>Streptomyces</taxon>
    </lineage>
</organism>
<comment type="caution">
    <text evidence="7">The sequence shown here is derived from an EMBL/GenBank/DDBJ whole genome shotgun (WGS) entry which is preliminary data.</text>
</comment>
<dbReference type="PROSITE" id="PS00211">
    <property type="entry name" value="ABC_TRANSPORTER_1"/>
    <property type="match status" value="1"/>
</dbReference>
<evidence type="ECO:0000259" key="6">
    <source>
        <dbReference type="PROSITE" id="PS50893"/>
    </source>
</evidence>
<comment type="similarity">
    <text evidence="1">Belongs to the ABC transporter superfamily.</text>
</comment>
<evidence type="ECO:0000313" key="8">
    <source>
        <dbReference type="Proteomes" id="UP001237105"/>
    </source>
</evidence>
<keyword evidence="5" id="KW-0029">Amino-acid transport</keyword>
<dbReference type="SMART" id="SM00382">
    <property type="entry name" value="AAA"/>
    <property type="match status" value="1"/>
</dbReference>
<evidence type="ECO:0000256" key="3">
    <source>
        <dbReference type="ARBA" id="ARBA00022741"/>
    </source>
</evidence>
<dbReference type="EMBL" id="JASCIS010000003">
    <property type="protein sequence ID" value="MDI3417605.1"/>
    <property type="molecule type" value="Genomic_DNA"/>
</dbReference>
<dbReference type="InterPro" id="IPR017871">
    <property type="entry name" value="ABC_transporter-like_CS"/>
</dbReference>
<dbReference type="InterPro" id="IPR003593">
    <property type="entry name" value="AAA+_ATPase"/>
</dbReference>
<dbReference type="PANTHER" id="PTHR43820">
    <property type="entry name" value="HIGH-AFFINITY BRANCHED-CHAIN AMINO ACID TRANSPORT ATP-BINDING PROTEIN LIVF"/>
    <property type="match status" value="1"/>
</dbReference>
<dbReference type="InterPro" id="IPR003439">
    <property type="entry name" value="ABC_transporter-like_ATP-bd"/>
</dbReference>
<evidence type="ECO:0000313" key="7">
    <source>
        <dbReference type="EMBL" id="MDI3417605.1"/>
    </source>
</evidence>